<gene>
    <name evidence="11" type="ORF">I6U48_27680</name>
</gene>
<dbReference type="Proteomes" id="UP000694308">
    <property type="component" value="Unassembled WGS sequence"/>
</dbReference>
<protein>
    <recommendedName>
        <fullName evidence="8">Quaternary amine transport ATP-binding protein</fullName>
        <ecNumber evidence="8">7.6.2.9</ecNumber>
    </recommendedName>
</protein>
<dbReference type="EMBL" id="JAEEGC010000194">
    <property type="protein sequence ID" value="MBV7276658.1"/>
    <property type="molecule type" value="Genomic_DNA"/>
</dbReference>
<evidence type="ECO:0000256" key="1">
    <source>
        <dbReference type="ARBA" id="ARBA00005417"/>
    </source>
</evidence>
<evidence type="ECO:0000256" key="3">
    <source>
        <dbReference type="ARBA" id="ARBA00022741"/>
    </source>
</evidence>
<dbReference type="InterPro" id="IPR000644">
    <property type="entry name" value="CBS_dom"/>
</dbReference>
<organism evidence="11 12">
    <name type="scientific">Clostridium thailandense</name>
    <dbReference type="NCBI Taxonomy" id="2794346"/>
    <lineage>
        <taxon>Bacteria</taxon>
        <taxon>Bacillati</taxon>
        <taxon>Bacillota</taxon>
        <taxon>Clostridia</taxon>
        <taxon>Eubacteriales</taxon>
        <taxon>Clostridiaceae</taxon>
        <taxon>Clostridium</taxon>
    </lineage>
</organism>
<evidence type="ECO:0000256" key="2">
    <source>
        <dbReference type="ARBA" id="ARBA00022448"/>
    </source>
</evidence>
<keyword evidence="8" id="KW-1003">Cell membrane</keyword>
<keyword evidence="12" id="KW-1185">Reference proteome</keyword>
<proteinExistence type="inferred from homology"/>
<dbReference type="EC" id="7.6.2.9" evidence="8"/>
<dbReference type="GO" id="GO:0005886">
    <property type="term" value="C:plasma membrane"/>
    <property type="evidence" value="ECO:0007669"/>
    <property type="project" value="UniProtKB-SubCell"/>
</dbReference>
<evidence type="ECO:0000259" key="9">
    <source>
        <dbReference type="PROSITE" id="PS50893"/>
    </source>
</evidence>
<evidence type="ECO:0000256" key="6">
    <source>
        <dbReference type="ARBA" id="ARBA00023122"/>
    </source>
</evidence>
<dbReference type="Pfam" id="PF00571">
    <property type="entry name" value="CBS"/>
    <property type="match status" value="2"/>
</dbReference>
<dbReference type="InterPro" id="IPR003593">
    <property type="entry name" value="AAA+_ATPase"/>
</dbReference>
<dbReference type="AlphaFoldDB" id="A0A949U541"/>
<comment type="subunit">
    <text evidence="8">The complex is probably composed of two ATP-binding proteins, two transmembrane proteins and a solute-binding protein.</text>
</comment>
<sequence>MIEIKNLKKTFKNNIVLKDVSLTINEGELVVFIGPSGCGKTTTLKMINKLIMPTSGEILIDGKNIINEDTISLRRKMGYVIQQTGLFPHMTVKENISLIADLQKWDKDKITIKVSELLKLVGLNKEEYIDKYPSELSGGQQQRIGIARAFMMNPEIILMDEPFSALDPITRNQLQDEVYNIQQELKKTIVFVTHDMDEALKLADRICIMKDGLVVQFDTPENILKHPADDFVKEFIGKDRIWNQPELIKVKDIMIKNPIKAVEERTSLQAIQIMRSNHVDSLLIVDGDEKLNGLVTLKDIRKTLEKNTKLKDIMERNIITVSSDDSIINVLEKMEKESIGYVPVINENSKLVGLITRSSLLSVLSNQFLDKEVLLHE</sequence>
<keyword evidence="6 7" id="KW-0129">CBS domain</keyword>
<dbReference type="RefSeq" id="WP_218323738.1">
    <property type="nucleotide sequence ID" value="NZ_JAEEGC010000194.1"/>
</dbReference>
<feature type="domain" description="ABC transporter" evidence="9">
    <location>
        <begin position="2"/>
        <end position="236"/>
    </location>
</feature>
<dbReference type="InterPro" id="IPR051921">
    <property type="entry name" value="ABC_osmolyte_uptake_ATP-bind"/>
</dbReference>
<dbReference type="PROSITE" id="PS50893">
    <property type="entry name" value="ABC_TRANSPORTER_2"/>
    <property type="match status" value="1"/>
</dbReference>
<dbReference type="PANTHER" id="PTHR43869">
    <property type="entry name" value="GLYCINE BETAINE/PROLINE BETAINE TRANSPORT SYSTEM ATP-BINDING PROTEIN PROV"/>
    <property type="match status" value="1"/>
</dbReference>
<keyword evidence="2 8" id="KW-0813">Transport</keyword>
<comment type="subcellular location">
    <subcellularLocation>
        <location evidence="8">Cell inner membrane</location>
        <topology evidence="8">Peripheral membrane protein</topology>
    </subcellularLocation>
</comment>
<dbReference type="PROSITE" id="PS51371">
    <property type="entry name" value="CBS"/>
    <property type="match status" value="2"/>
</dbReference>
<dbReference type="InterPro" id="IPR005892">
    <property type="entry name" value="Gly-betaine_transp_ATP-bd"/>
</dbReference>
<dbReference type="NCBIfam" id="TIGR01186">
    <property type="entry name" value="proV"/>
    <property type="match status" value="1"/>
</dbReference>
<comment type="caution">
    <text evidence="11">The sequence shown here is derived from an EMBL/GenBank/DDBJ whole genome shotgun (WGS) entry which is preliminary data.</text>
</comment>
<dbReference type="Pfam" id="PF00005">
    <property type="entry name" value="ABC_tran"/>
    <property type="match status" value="1"/>
</dbReference>
<dbReference type="GO" id="GO:0015418">
    <property type="term" value="F:ABC-type quaternary ammonium compound transporting activity"/>
    <property type="evidence" value="ECO:0007669"/>
    <property type="project" value="UniProtKB-EC"/>
</dbReference>
<dbReference type="InterPro" id="IPR003439">
    <property type="entry name" value="ABC_transporter-like_ATP-bd"/>
</dbReference>
<dbReference type="PROSITE" id="PS00211">
    <property type="entry name" value="ABC_TRANSPORTER_1"/>
    <property type="match status" value="1"/>
</dbReference>
<keyword evidence="8" id="KW-0472">Membrane</keyword>
<evidence type="ECO:0000256" key="8">
    <source>
        <dbReference type="RuleBase" id="RU369116"/>
    </source>
</evidence>
<dbReference type="PANTHER" id="PTHR43869:SF1">
    <property type="entry name" value="GLYCINE BETAINE_PROLINE BETAINE TRANSPORT SYSTEM ATP-BINDING PROTEIN PROV"/>
    <property type="match status" value="1"/>
</dbReference>
<dbReference type="GO" id="GO:0005524">
    <property type="term" value="F:ATP binding"/>
    <property type="evidence" value="ECO:0007669"/>
    <property type="project" value="UniProtKB-UniRule"/>
</dbReference>
<feature type="domain" description="CBS" evidence="10">
    <location>
        <begin position="314"/>
        <end position="371"/>
    </location>
</feature>
<comment type="catalytic activity">
    <reaction evidence="8">
        <text>a quaternary ammonium(out) + ATP + H2O = a quaternary ammonium(in) + ADP + phosphate + H(+)</text>
        <dbReference type="Rhea" id="RHEA:11036"/>
        <dbReference type="ChEBI" id="CHEBI:15377"/>
        <dbReference type="ChEBI" id="CHEBI:15378"/>
        <dbReference type="ChEBI" id="CHEBI:30616"/>
        <dbReference type="ChEBI" id="CHEBI:35267"/>
        <dbReference type="ChEBI" id="CHEBI:43474"/>
        <dbReference type="ChEBI" id="CHEBI:456216"/>
    </reaction>
</comment>
<evidence type="ECO:0000259" key="10">
    <source>
        <dbReference type="PROSITE" id="PS51371"/>
    </source>
</evidence>
<evidence type="ECO:0000256" key="7">
    <source>
        <dbReference type="PROSITE-ProRule" id="PRU00703"/>
    </source>
</evidence>
<dbReference type="CDD" id="cd04583">
    <property type="entry name" value="CBS_pair_ABC_OpuCA_assoc"/>
    <property type="match status" value="1"/>
</dbReference>
<dbReference type="GO" id="GO:0031460">
    <property type="term" value="P:glycine betaine transport"/>
    <property type="evidence" value="ECO:0007669"/>
    <property type="project" value="InterPro"/>
</dbReference>
<dbReference type="SMART" id="SM00382">
    <property type="entry name" value="AAA"/>
    <property type="match status" value="1"/>
</dbReference>
<dbReference type="GO" id="GO:0016887">
    <property type="term" value="F:ATP hydrolysis activity"/>
    <property type="evidence" value="ECO:0007669"/>
    <property type="project" value="UniProtKB-UniRule"/>
</dbReference>
<dbReference type="SMART" id="SM00116">
    <property type="entry name" value="CBS"/>
    <property type="match status" value="2"/>
</dbReference>
<dbReference type="InterPro" id="IPR017871">
    <property type="entry name" value="ABC_transporter-like_CS"/>
</dbReference>
<evidence type="ECO:0000313" key="12">
    <source>
        <dbReference type="Proteomes" id="UP000694308"/>
    </source>
</evidence>
<evidence type="ECO:0000256" key="4">
    <source>
        <dbReference type="ARBA" id="ARBA00022840"/>
    </source>
</evidence>
<feature type="domain" description="CBS" evidence="10">
    <location>
        <begin position="254"/>
        <end position="310"/>
    </location>
</feature>
<comment type="similarity">
    <text evidence="1 8">Belongs to the ABC transporter superfamily.</text>
</comment>
<keyword evidence="4 8" id="KW-0067">ATP-binding</keyword>
<keyword evidence="8" id="KW-0997">Cell inner membrane</keyword>
<accession>A0A949U541</accession>
<evidence type="ECO:0000313" key="11">
    <source>
        <dbReference type="EMBL" id="MBV7276658.1"/>
    </source>
</evidence>
<name>A0A949U541_9CLOT</name>
<dbReference type="GO" id="GO:0006865">
    <property type="term" value="P:amino acid transport"/>
    <property type="evidence" value="ECO:0007669"/>
    <property type="project" value="UniProtKB-UniRule"/>
</dbReference>
<dbReference type="FunFam" id="3.40.50.300:FF:000425">
    <property type="entry name" value="Probable ABC transporter, ATP-binding subunit"/>
    <property type="match status" value="1"/>
</dbReference>
<evidence type="ECO:0000256" key="5">
    <source>
        <dbReference type="ARBA" id="ARBA00022970"/>
    </source>
</evidence>
<keyword evidence="3 8" id="KW-0547">Nucleotide-binding</keyword>
<keyword evidence="5" id="KW-0029">Amino-acid transport</keyword>
<reference evidence="11" key="1">
    <citation type="submission" date="2020-12" db="EMBL/GenBank/DDBJ databases">
        <title>Clostridium thailandense sp. nov., a novel acetogenic bacterium isolated from peat land soil in Thailand.</title>
        <authorList>
            <person name="Chaikitkaew S."/>
            <person name="Birkeland N.K."/>
        </authorList>
    </citation>
    <scope>NUCLEOTIDE SEQUENCE</scope>
    <source>
        <strain evidence="11">PL3</strain>
    </source>
</reference>